<evidence type="ECO:0000256" key="1">
    <source>
        <dbReference type="SAM" id="Coils"/>
    </source>
</evidence>
<keyword evidence="4" id="KW-1185">Reference proteome</keyword>
<dbReference type="EMBL" id="JAHLPM010000006">
    <property type="protein sequence ID" value="MBU5437990.1"/>
    <property type="molecule type" value="Genomic_DNA"/>
</dbReference>
<evidence type="ECO:0000313" key="3">
    <source>
        <dbReference type="EMBL" id="MBU5437990.1"/>
    </source>
</evidence>
<name>A0ABS6E4Z7_9FIRM</name>
<dbReference type="InterPro" id="IPR027981">
    <property type="entry name" value="DUF4446"/>
</dbReference>
<evidence type="ECO:0000313" key="4">
    <source>
        <dbReference type="Proteomes" id="UP000749471"/>
    </source>
</evidence>
<protein>
    <submittedName>
        <fullName evidence="3">DUF4446 family protein</fullName>
    </submittedName>
</protein>
<gene>
    <name evidence="3" type="ORF">KQI42_08225</name>
</gene>
<keyword evidence="2" id="KW-1133">Transmembrane helix</keyword>
<dbReference type="Proteomes" id="UP000749471">
    <property type="component" value="Unassembled WGS sequence"/>
</dbReference>
<accession>A0ABS6E4Z7</accession>
<keyword evidence="2" id="KW-0472">Membrane</keyword>
<dbReference type="Pfam" id="PF14584">
    <property type="entry name" value="DUF4446"/>
    <property type="match status" value="1"/>
</dbReference>
<sequence>MEQLREIIAIYNVEIIIGLMAAFFVLILLYLIAEIRISRIKEKYNQLVRGVDGYNIEELLIRTGENVERVQHNLNKLENDMSDLETKLTFAVQKIGFVRYNAFADMGSELSFSIALLDNFLNGFVITSIYGREHSTCYAKPIKDGKSIYPLSVEEMQVIDRAIRGEYSEN</sequence>
<feature type="transmembrane region" description="Helical" evidence="2">
    <location>
        <begin position="15"/>
        <end position="33"/>
    </location>
</feature>
<keyword evidence="2" id="KW-0812">Transmembrane</keyword>
<proteinExistence type="predicted"/>
<feature type="coiled-coil region" evidence="1">
    <location>
        <begin position="60"/>
        <end position="94"/>
    </location>
</feature>
<comment type="caution">
    <text evidence="3">The sequence shown here is derived from an EMBL/GenBank/DDBJ whole genome shotgun (WGS) entry which is preliminary data.</text>
</comment>
<reference evidence="3 4" key="1">
    <citation type="submission" date="2021-06" db="EMBL/GenBank/DDBJ databases">
        <authorList>
            <person name="Sun Q."/>
            <person name="Li D."/>
        </authorList>
    </citation>
    <scope>NUCLEOTIDE SEQUENCE [LARGE SCALE GENOMIC DNA]</scope>
    <source>
        <strain evidence="3 4">MSJ-40</strain>
    </source>
</reference>
<dbReference type="RefSeq" id="WP_216518697.1">
    <property type="nucleotide sequence ID" value="NZ_JAHLPM010000006.1"/>
</dbReference>
<organism evidence="3 4">
    <name type="scientific">Tissierella simiarum</name>
    <dbReference type="NCBI Taxonomy" id="2841534"/>
    <lineage>
        <taxon>Bacteria</taxon>
        <taxon>Bacillati</taxon>
        <taxon>Bacillota</taxon>
        <taxon>Tissierellia</taxon>
        <taxon>Tissierellales</taxon>
        <taxon>Tissierellaceae</taxon>
        <taxon>Tissierella</taxon>
    </lineage>
</organism>
<evidence type="ECO:0000256" key="2">
    <source>
        <dbReference type="SAM" id="Phobius"/>
    </source>
</evidence>
<keyword evidence="1" id="KW-0175">Coiled coil</keyword>